<feature type="compositionally biased region" description="Low complexity" evidence="11">
    <location>
        <begin position="992"/>
        <end position="1007"/>
    </location>
</feature>
<dbReference type="InterPro" id="IPR041588">
    <property type="entry name" value="Integrase_H2C2"/>
</dbReference>
<dbReference type="GO" id="GO:0006508">
    <property type="term" value="P:proteolysis"/>
    <property type="evidence" value="ECO:0007669"/>
    <property type="project" value="UniProtKB-KW"/>
</dbReference>
<evidence type="ECO:0000259" key="13">
    <source>
        <dbReference type="PROSITE" id="PS50994"/>
    </source>
</evidence>
<keyword evidence="5" id="KW-0540">Nuclease</keyword>
<dbReference type="Gene3D" id="3.30.70.270">
    <property type="match status" value="1"/>
</dbReference>
<dbReference type="EMBL" id="JABDTM020025919">
    <property type="protein sequence ID" value="KAH0812600.1"/>
    <property type="molecule type" value="Genomic_DNA"/>
</dbReference>
<evidence type="ECO:0000256" key="4">
    <source>
        <dbReference type="ARBA" id="ARBA00022695"/>
    </source>
</evidence>
<dbReference type="FunFam" id="3.10.10.10:FF:000007">
    <property type="entry name" value="Retrovirus-related Pol polyprotein from transposon 17.6-like Protein"/>
    <property type="match status" value="1"/>
</dbReference>
<dbReference type="SUPFAM" id="SSF50630">
    <property type="entry name" value="Acid proteases"/>
    <property type="match status" value="1"/>
</dbReference>
<dbReference type="GO" id="GO:0015074">
    <property type="term" value="P:DNA integration"/>
    <property type="evidence" value="ECO:0007669"/>
    <property type="project" value="InterPro"/>
</dbReference>
<dbReference type="GO" id="GO:0003964">
    <property type="term" value="F:RNA-directed DNA polymerase activity"/>
    <property type="evidence" value="ECO:0007669"/>
    <property type="project" value="UniProtKB-KW"/>
</dbReference>
<dbReference type="Gene3D" id="3.10.20.370">
    <property type="match status" value="1"/>
</dbReference>
<dbReference type="FunFam" id="2.40.70.10:FF:000130">
    <property type="entry name" value="Retrovirus-related Pol polyprotein from transposon opus-like Protein"/>
    <property type="match status" value="1"/>
</dbReference>
<dbReference type="Pfam" id="PF00078">
    <property type="entry name" value="RVT_1"/>
    <property type="match status" value="1"/>
</dbReference>
<dbReference type="EC" id="2.7.7.49" evidence="1"/>
<dbReference type="FunFam" id="3.30.420.10:FF:000032">
    <property type="entry name" value="Retrovirus-related Pol polyprotein from transposon 297-like Protein"/>
    <property type="match status" value="1"/>
</dbReference>
<evidence type="ECO:0000259" key="12">
    <source>
        <dbReference type="PROSITE" id="PS50878"/>
    </source>
</evidence>
<evidence type="ECO:0000313" key="14">
    <source>
        <dbReference type="EMBL" id="KAH0812600.1"/>
    </source>
</evidence>
<dbReference type="Gene3D" id="2.40.70.10">
    <property type="entry name" value="Acid Proteases"/>
    <property type="match status" value="1"/>
</dbReference>
<dbReference type="InterPro" id="IPR043502">
    <property type="entry name" value="DNA/RNA_pol_sf"/>
</dbReference>
<feature type="region of interest" description="Disordered" evidence="11">
    <location>
        <begin position="980"/>
        <end position="1011"/>
    </location>
</feature>
<evidence type="ECO:0000256" key="7">
    <source>
        <dbReference type="ARBA" id="ARBA00022801"/>
    </source>
</evidence>
<dbReference type="InterPro" id="IPR043128">
    <property type="entry name" value="Rev_trsase/Diguanyl_cyclase"/>
</dbReference>
<dbReference type="SUPFAM" id="SSF56672">
    <property type="entry name" value="DNA/RNA polymerases"/>
    <property type="match status" value="1"/>
</dbReference>
<evidence type="ECO:0000256" key="5">
    <source>
        <dbReference type="ARBA" id="ARBA00022722"/>
    </source>
</evidence>
<keyword evidence="9" id="KW-0511">Multifunctional enzyme</keyword>
<comment type="caution">
    <text evidence="14">The sequence shown here is derived from an EMBL/GenBank/DDBJ whole genome shotgun (WGS) entry which is preliminary data.</text>
</comment>
<feature type="domain" description="Reverse transcriptase" evidence="12">
    <location>
        <begin position="265"/>
        <end position="442"/>
    </location>
</feature>
<proteinExistence type="predicted"/>
<reference evidence="14" key="1">
    <citation type="journal article" date="2020" name="J Insects Food Feed">
        <title>The yellow mealworm (Tenebrio molitor) genome: a resource for the emerging insects as food and feed industry.</title>
        <authorList>
            <person name="Eriksson T."/>
            <person name="Andere A."/>
            <person name="Kelstrup H."/>
            <person name="Emery V."/>
            <person name="Picard C."/>
        </authorList>
    </citation>
    <scope>NUCLEOTIDE SEQUENCE</scope>
    <source>
        <strain evidence="14">Stoneville</strain>
        <tissue evidence="14">Whole head</tissue>
    </source>
</reference>
<keyword evidence="7" id="KW-0378">Hydrolase</keyword>
<dbReference type="PROSITE" id="PS50994">
    <property type="entry name" value="INTEGRASE"/>
    <property type="match status" value="1"/>
</dbReference>
<dbReference type="SUPFAM" id="SSF53098">
    <property type="entry name" value="Ribonuclease H-like"/>
    <property type="match status" value="1"/>
</dbReference>
<evidence type="ECO:0000313" key="15">
    <source>
        <dbReference type="Proteomes" id="UP000719412"/>
    </source>
</evidence>
<feature type="coiled-coil region" evidence="10">
    <location>
        <begin position="17"/>
        <end position="44"/>
    </location>
</feature>
<accession>A0A8J6L938</accession>
<organism evidence="14 15">
    <name type="scientific">Tenebrio molitor</name>
    <name type="common">Yellow mealworm beetle</name>
    <dbReference type="NCBI Taxonomy" id="7067"/>
    <lineage>
        <taxon>Eukaryota</taxon>
        <taxon>Metazoa</taxon>
        <taxon>Ecdysozoa</taxon>
        <taxon>Arthropoda</taxon>
        <taxon>Hexapoda</taxon>
        <taxon>Insecta</taxon>
        <taxon>Pterygota</taxon>
        <taxon>Neoptera</taxon>
        <taxon>Endopterygota</taxon>
        <taxon>Coleoptera</taxon>
        <taxon>Polyphaga</taxon>
        <taxon>Cucujiformia</taxon>
        <taxon>Tenebrionidae</taxon>
        <taxon>Tenebrio</taxon>
    </lineage>
</organism>
<keyword evidence="4" id="KW-0548">Nucleotidyltransferase</keyword>
<dbReference type="InterPro" id="IPR036397">
    <property type="entry name" value="RNaseH_sf"/>
</dbReference>
<dbReference type="CDD" id="cd01647">
    <property type="entry name" value="RT_LTR"/>
    <property type="match status" value="1"/>
</dbReference>
<dbReference type="InterPro" id="IPR055469">
    <property type="entry name" value="DUF7041"/>
</dbReference>
<evidence type="ECO:0000256" key="3">
    <source>
        <dbReference type="ARBA" id="ARBA00022679"/>
    </source>
</evidence>
<gene>
    <name evidence="14" type="ORF">GEV33_010191</name>
</gene>
<evidence type="ECO:0000256" key="1">
    <source>
        <dbReference type="ARBA" id="ARBA00012493"/>
    </source>
</evidence>
<dbReference type="Pfam" id="PF23055">
    <property type="entry name" value="DUF7041"/>
    <property type="match status" value="1"/>
</dbReference>
<dbReference type="Pfam" id="PF00665">
    <property type="entry name" value="rve"/>
    <property type="match status" value="1"/>
</dbReference>
<evidence type="ECO:0000256" key="6">
    <source>
        <dbReference type="ARBA" id="ARBA00022759"/>
    </source>
</evidence>
<feature type="coiled-coil region" evidence="10">
    <location>
        <begin position="1369"/>
        <end position="1396"/>
    </location>
</feature>
<dbReference type="GO" id="GO:0004519">
    <property type="term" value="F:endonuclease activity"/>
    <property type="evidence" value="ECO:0007669"/>
    <property type="project" value="UniProtKB-KW"/>
</dbReference>
<protein>
    <recommendedName>
        <fullName evidence="1">RNA-directed DNA polymerase</fullName>
        <ecNumber evidence="1">2.7.7.49</ecNumber>
    </recommendedName>
</protein>
<reference evidence="14" key="2">
    <citation type="submission" date="2021-08" db="EMBL/GenBank/DDBJ databases">
        <authorList>
            <person name="Eriksson T."/>
        </authorList>
    </citation>
    <scope>NUCLEOTIDE SEQUENCE</scope>
    <source>
        <strain evidence="14">Stoneville</strain>
        <tissue evidence="14">Whole head</tissue>
    </source>
</reference>
<keyword evidence="8" id="KW-0695">RNA-directed DNA polymerase</keyword>
<dbReference type="InterPro" id="IPR012337">
    <property type="entry name" value="RNaseH-like_sf"/>
</dbReference>
<evidence type="ECO:0000256" key="2">
    <source>
        <dbReference type="ARBA" id="ARBA00022670"/>
    </source>
</evidence>
<keyword evidence="2" id="KW-0645">Protease</keyword>
<dbReference type="InterPro" id="IPR000477">
    <property type="entry name" value="RT_dom"/>
</dbReference>
<name>A0A8J6L938_TENMO</name>
<dbReference type="CDD" id="cd09274">
    <property type="entry name" value="RNase_HI_RT_Ty3"/>
    <property type="match status" value="1"/>
</dbReference>
<dbReference type="Pfam" id="PF17919">
    <property type="entry name" value="RT_RNaseH_2"/>
    <property type="match status" value="1"/>
</dbReference>
<evidence type="ECO:0000256" key="8">
    <source>
        <dbReference type="ARBA" id="ARBA00022918"/>
    </source>
</evidence>
<dbReference type="FunFam" id="3.10.20.370:FF:000001">
    <property type="entry name" value="Retrovirus-related Pol polyprotein from transposon 17.6-like protein"/>
    <property type="match status" value="1"/>
</dbReference>
<evidence type="ECO:0000256" key="9">
    <source>
        <dbReference type="ARBA" id="ARBA00023268"/>
    </source>
</evidence>
<dbReference type="PROSITE" id="PS50878">
    <property type="entry name" value="RT_POL"/>
    <property type="match status" value="1"/>
</dbReference>
<keyword evidence="3" id="KW-0808">Transferase</keyword>
<keyword evidence="6" id="KW-0255">Endonuclease</keyword>
<dbReference type="PANTHER" id="PTHR37984:SF5">
    <property type="entry name" value="PROTEIN NYNRIN-LIKE"/>
    <property type="match status" value="1"/>
</dbReference>
<dbReference type="PANTHER" id="PTHR37984">
    <property type="entry name" value="PROTEIN CBG26694"/>
    <property type="match status" value="1"/>
</dbReference>
<dbReference type="Gene3D" id="3.10.10.10">
    <property type="entry name" value="HIV Type 1 Reverse Transcriptase, subunit A, domain 1"/>
    <property type="match status" value="1"/>
</dbReference>
<dbReference type="InterPro" id="IPR001584">
    <property type="entry name" value="Integrase_cat-core"/>
</dbReference>
<dbReference type="GO" id="GO:0042575">
    <property type="term" value="C:DNA polymerase complex"/>
    <property type="evidence" value="ECO:0007669"/>
    <property type="project" value="UniProtKB-ARBA"/>
</dbReference>
<evidence type="ECO:0000256" key="11">
    <source>
        <dbReference type="SAM" id="MobiDB-lite"/>
    </source>
</evidence>
<sequence length="1438" mass="162622">MLPTAPHIDATQIAATSTDLSKELAQLRKEVAELRKACNRQQRRESDQMHPALFLPNGKLSTGPLTAAIGPVPQQRRLFVVDVATKERFLVDTGAEISVYPVNKLRYRPAATEFHLHAANGSTITTFGFRAMDLNLGVRRQFTWKFIVAAVTHAIIGMDFLSHFNLVIDPRNKRLIDTQTSLSVRTVSTITATNPPRLLAVTDSIYLRLLKEFPQLTNPQQTRTTLKHDTVHHIRTTPGPPISCKTRRMDPHKLQIAKTEFQALLNDGIIRPSASPWSSPLHLAPKKESSWRPCGDYRTLNARTIPDQYPVLHIQDFSQNLAGCTIFSTIDLVRAFNQIPIAPEDIPKTAITTPFGLYEFMYMSFGLRNAAQTFQRFMHTVLRGLEFCYVYIDDIHVASKNEEEHLKHLRTVCERLASFNILINCNKCVFGQREIRFLGHIVSASGIRPTPEKTASLQAPLHAVLTPKTKSKATINWTPEMAQAFTDCKQSLSTATLLAHPVIGVDLALSTDASDFSIGACLQQRVNNDWQPLAFFSRKLTPAQTKYSAYDRELYAVYAAIKYFRHMLEGQTFFILTDHKPLTFAFAQKPEKCTPRQFRHLDFISQFTTDVRYVPGPENIPADTLSRIGSISSAGDFRALSMAQENDAELQELLRPDANTGLRLEKITIPGIRATTKLVTDRFVWPNIKRDCRQWTRTCTQCQRTKIWRHNSPPIGRFAPPNHRFEHVHVDIVGPLPPSNGYRYLLTCIDRFTRWPEAFPLTNIDAASVAQTFVAGWISRFGTPLRLTNDQGRQFESELFRCLNKICGTTQFRTTAYHPAANGLVERLHRQLKASLTCHAETWTEALPLVLLGLRTAWRDDLQATTAELIYGQTLRLPGEFFNPSKSRLSDPEFIQQFRKLMNDLRPTPTSSHGNKQIFTFRDLETCSHVFLRHDAVKPPLQPAYDGPYKVLRRDHRTFRLLLNGRPTSVSTDRLKPAYVVNEDPPQPTITPPNTATNTTDTNTQQTRSGRNIQRPVRFRDHPAGRGIYRQISQRSPEDGITSLRPTSLRRSQWNFHQHQQSPIDGDPNPRLPLCEAPGGIKFHPSITPGSSVQQSSSRLSEPSVTQQCASVCTQVPPEVLSVPKYPQKCSVYPSTPRSAQWLPSAPSSVSPVCQRSYHSRVLCGDYQLLTPGLRTMPNNGESTASVQTEAPALRNPEVDRVTVRVPPFWSNEPALWFSHLESQLALANVTADTTKFHYVVSNLDFRNAQVVRDILQTPPRSDKYEALKTALISRLSSSEEQRIQQLLQREDLGDRKPSEFLRHLRSLATVPENLLRSLWTNRLPHQTQVILTTQTDSTLDKLAELADKVHEMLPTAPHIDATQIAATSTDLSKELAQLRKEVAELRKACNRQQRRNQSPARPAAQQDKPENTICWYHNRFKGKATKCTQPCSYQTEN</sequence>
<dbReference type="Gene3D" id="3.30.420.10">
    <property type="entry name" value="Ribonuclease H-like superfamily/Ribonuclease H"/>
    <property type="match status" value="1"/>
</dbReference>
<dbReference type="GO" id="GO:0003676">
    <property type="term" value="F:nucleic acid binding"/>
    <property type="evidence" value="ECO:0007669"/>
    <property type="project" value="InterPro"/>
</dbReference>
<dbReference type="InterPro" id="IPR050951">
    <property type="entry name" value="Retrovirus_Pol_polyprotein"/>
</dbReference>
<keyword evidence="15" id="KW-1185">Reference proteome</keyword>
<feature type="domain" description="Integrase catalytic" evidence="13">
    <location>
        <begin position="717"/>
        <end position="886"/>
    </location>
</feature>
<evidence type="ECO:0000256" key="10">
    <source>
        <dbReference type="SAM" id="Coils"/>
    </source>
</evidence>
<dbReference type="Proteomes" id="UP000719412">
    <property type="component" value="Unassembled WGS sequence"/>
</dbReference>
<dbReference type="InterPro" id="IPR021109">
    <property type="entry name" value="Peptidase_aspartic_dom_sf"/>
</dbReference>
<dbReference type="Gene3D" id="1.10.340.70">
    <property type="match status" value="1"/>
</dbReference>
<dbReference type="InterPro" id="IPR041577">
    <property type="entry name" value="RT_RNaseH_2"/>
</dbReference>
<dbReference type="Pfam" id="PF17921">
    <property type="entry name" value="Integrase_H2C2"/>
    <property type="match status" value="1"/>
</dbReference>
<dbReference type="GO" id="GO:0008233">
    <property type="term" value="F:peptidase activity"/>
    <property type="evidence" value="ECO:0007669"/>
    <property type="project" value="UniProtKB-KW"/>
</dbReference>
<keyword evidence="10" id="KW-0175">Coiled coil</keyword>